<evidence type="ECO:0000313" key="3">
    <source>
        <dbReference type="RefSeq" id="XP_056866415.1"/>
    </source>
</evidence>
<protein>
    <submittedName>
        <fullName evidence="3 4">Vacuolar fusion protein MON1 homolog</fullName>
    </submittedName>
</protein>
<dbReference type="KEGG" id="rsz:130512439"/>
<proteinExistence type="predicted"/>
<feature type="region of interest" description="Disordered" evidence="1">
    <location>
        <begin position="1"/>
        <end position="62"/>
    </location>
</feature>
<evidence type="ECO:0000256" key="1">
    <source>
        <dbReference type="SAM" id="MobiDB-lite"/>
    </source>
</evidence>
<organism evidence="2 4">
    <name type="scientific">Raphanus sativus</name>
    <name type="common">Radish</name>
    <name type="synonym">Raphanus raphanistrum var. sativus</name>
    <dbReference type="NCBI Taxonomy" id="3726"/>
    <lineage>
        <taxon>Eukaryota</taxon>
        <taxon>Viridiplantae</taxon>
        <taxon>Streptophyta</taxon>
        <taxon>Embryophyta</taxon>
        <taxon>Tracheophyta</taxon>
        <taxon>Spermatophyta</taxon>
        <taxon>Magnoliopsida</taxon>
        <taxon>eudicotyledons</taxon>
        <taxon>Gunneridae</taxon>
        <taxon>Pentapetalae</taxon>
        <taxon>rosids</taxon>
        <taxon>malvids</taxon>
        <taxon>Brassicales</taxon>
        <taxon>Brassicaceae</taxon>
        <taxon>Brassiceae</taxon>
        <taxon>Raphanus</taxon>
    </lineage>
</organism>
<accession>A0A9W3DS04</accession>
<feature type="compositionally biased region" description="Basic and acidic residues" evidence="1">
    <location>
        <begin position="40"/>
        <end position="57"/>
    </location>
</feature>
<reference evidence="3 4" key="2">
    <citation type="submission" date="2025-04" db="UniProtKB">
        <authorList>
            <consortium name="RefSeq"/>
        </authorList>
    </citation>
    <scope>IDENTIFICATION</scope>
    <source>
        <tissue evidence="3 4">Leaf</tissue>
    </source>
</reference>
<reference evidence="2" key="1">
    <citation type="journal article" date="2019" name="Database">
        <title>The radish genome database (RadishGD): an integrated information resource for radish genomics.</title>
        <authorList>
            <person name="Yu H.J."/>
            <person name="Baek S."/>
            <person name="Lee Y.J."/>
            <person name="Cho A."/>
            <person name="Mun J.H."/>
        </authorList>
    </citation>
    <scope>NUCLEOTIDE SEQUENCE [LARGE SCALE GENOMIC DNA]</scope>
    <source>
        <strain evidence="2">cv. WK10039</strain>
    </source>
</reference>
<dbReference type="GeneID" id="130512439"/>
<feature type="compositionally biased region" description="Low complexity" evidence="1">
    <location>
        <begin position="1"/>
        <end position="15"/>
    </location>
</feature>
<evidence type="ECO:0000313" key="4">
    <source>
        <dbReference type="RefSeq" id="XP_056866416.1"/>
    </source>
</evidence>
<sequence length="117" mass="12676">MTTSDSSSSPSSSYPIDDDEVASAKGNIGGFSNGGEEIEASSRAEHPVETEAGEDRRVRRAAAELPSSTYKADDASKDMIRVWTMTLTPPRSMKPCACLGNAMSTSFTWRLDFFILM</sequence>
<dbReference type="AlphaFoldDB" id="A0A9W3DS04"/>
<dbReference type="Proteomes" id="UP000504610">
    <property type="component" value="Chromosome 5"/>
</dbReference>
<name>A0A9W3DS04_RAPSA</name>
<keyword evidence="2" id="KW-1185">Reference proteome</keyword>
<dbReference type="RefSeq" id="XP_056866416.1">
    <property type="nucleotide sequence ID" value="XM_057010436.1"/>
</dbReference>
<gene>
    <name evidence="3 4" type="primary">LOC130512439</name>
</gene>
<dbReference type="RefSeq" id="XP_056866415.1">
    <property type="nucleotide sequence ID" value="XM_057010435.1"/>
</dbReference>
<evidence type="ECO:0000313" key="2">
    <source>
        <dbReference type="Proteomes" id="UP000504610"/>
    </source>
</evidence>